<accession>A0ABP5I162</accession>
<reference evidence="2" key="1">
    <citation type="journal article" date="2019" name="Int. J. Syst. Evol. Microbiol.">
        <title>The Global Catalogue of Microorganisms (GCM) 10K type strain sequencing project: providing services to taxonomists for standard genome sequencing and annotation.</title>
        <authorList>
            <consortium name="The Broad Institute Genomics Platform"/>
            <consortium name="The Broad Institute Genome Sequencing Center for Infectious Disease"/>
            <person name="Wu L."/>
            <person name="Ma J."/>
        </authorList>
    </citation>
    <scope>NUCLEOTIDE SEQUENCE [LARGE SCALE GENOMIC DNA]</scope>
    <source>
        <strain evidence="2">JCM 15900</strain>
    </source>
</reference>
<name>A0ABP5I162_9MICO</name>
<gene>
    <name evidence="1" type="ORF">GCM10009823_06840</name>
</gene>
<comment type="caution">
    <text evidence="1">The sequence shown here is derived from an EMBL/GenBank/DDBJ whole genome shotgun (WGS) entry which is preliminary data.</text>
</comment>
<organism evidence="1 2">
    <name type="scientific">Brevibacterium salitolerans</name>
    <dbReference type="NCBI Taxonomy" id="1403566"/>
    <lineage>
        <taxon>Bacteria</taxon>
        <taxon>Bacillati</taxon>
        <taxon>Actinomycetota</taxon>
        <taxon>Actinomycetes</taxon>
        <taxon>Micrococcales</taxon>
        <taxon>Brevibacteriaceae</taxon>
        <taxon>Brevibacterium</taxon>
    </lineage>
</organism>
<dbReference type="EMBL" id="BAAAPZ010000002">
    <property type="protein sequence ID" value="GAA2090413.1"/>
    <property type="molecule type" value="Genomic_DNA"/>
</dbReference>
<evidence type="ECO:0000313" key="2">
    <source>
        <dbReference type="Proteomes" id="UP001500984"/>
    </source>
</evidence>
<dbReference type="Proteomes" id="UP001500984">
    <property type="component" value="Unassembled WGS sequence"/>
</dbReference>
<protein>
    <recommendedName>
        <fullName evidence="3">DUF5655 domain-containing protein</fullName>
    </recommendedName>
</protein>
<proteinExistence type="predicted"/>
<dbReference type="RefSeq" id="WP_291795300.1">
    <property type="nucleotide sequence ID" value="NZ_BAAAPZ010000002.1"/>
</dbReference>
<keyword evidence="2" id="KW-1185">Reference proteome</keyword>
<evidence type="ECO:0008006" key="3">
    <source>
        <dbReference type="Google" id="ProtNLM"/>
    </source>
</evidence>
<evidence type="ECO:0000313" key="1">
    <source>
        <dbReference type="EMBL" id="GAA2090413.1"/>
    </source>
</evidence>
<sequence>MLSTTVTERFAESADRVFAALDRCAAGAHSVLERDPEARILVFRTQASLFSWGHVVTARVQPVGRSAEVSLTVTGAPAAPTALLDGKKNRAMGRKVLAALRAEV</sequence>